<dbReference type="SUPFAM" id="SSF53955">
    <property type="entry name" value="Lysozyme-like"/>
    <property type="match status" value="1"/>
</dbReference>
<dbReference type="RefSeq" id="WP_022486911.1">
    <property type="nucleotide sequence ID" value="NZ_CALEXD010000011.1"/>
</dbReference>
<dbReference type="InterPro" id="IPR023346">
    <property type="entry name" value="Lysozyme-like_dom_sf"/>
</dbReference>
<dbReference type="AlphaFoldDB" id="A0A6N7VKG3"/>
<keyword evidence="2" id="KW-1133">Transmembrane helix</keyword>
<dbReference type="GO" id="GO:0000270">
    <property type="term" value="P:peptidoglycan metabolic process"/>
    <property type="evidence" value="ECO:0007669"/>
    <property type="project" value="InterPro"/>
</dbReference>
<dbReference type="OrthoDB" id="9815002at2"/>
<evidence type="ECO:0000313" key="4">
    <source>
        <dbReference type="EMBL" id="MSS81540.1"/>
    </source>
</evidence>
<evidence type="ECO:0000259" key="3">
    <source>
        <dbReference type="Pfam" id="PF01464"/>
    </source>
</evidence>
<proteinExistence type="inferred from homology"/>
<keyword evidence="2" id="KW-0812">Transmembrane</keyword>
<name>A0A6N7VKG3_ACIFE</name>
<evidence type="ECO:0000313" key="5">
    <source>
        <dbReference type="Proteomes" id="UP000441455"/>
    </source>
</evidence>
<dbReference type="PROSITE" id="PS00922">
    <property type="entry name" value="TRANSGLYCOSYLASE"/>
    <property type="match status" value="1"/>
</dbReference>
<dbReference type="Gene3D" id="1.10.530.10">
    <property type="match status" value="1"/>
</dbReference>
<dbReference type="CDD" id="cd16896">
    <property type="entry name" value="LT_Slt70-like"/>
    <property type="match status" value="1"/>
</dbReference>
<gene>
    <name evidence="4" type="ORF">FX155_02790</name>
</gene>
<dbReference type="Proteomes" id="UP000441455">
    <property type="component" value="Unassembled WGS sequence"/>
</dbReference>
<dbReference type="PANTHER" id="PTHR37423:SF2">
    <property type="entry name" value="MEMBRANE-BOUND LYTIC MUREIN TRANSGLYCOSYLASE C"/>
    <property type="match status" value="1"/>
</dbReference>
<comment type="similarity">
    <text evidence="1">Belongs to the transglycosylase Slt family.</text>
</comment>
<dbReference type="GO" id="GO:0008933">
    <property type="term" value="F:peptidoglycan lytic transglycosylase activity"/>
    <property type="evidence" value="ECO:0007669"/>
    <property type="project" value="InterPro"/>
</dbReference>
<organism evidence="4 5">
    <name type="scientific">Acidaminococcus fermentans</name>
    <dbReference type="NCBI Taxonomy" id="905"/>
    <lineage>
        <taxon>Bacteria</taxon>
        <taxon>Bacillati</taxon>
        <taxon>Bacillota</taxon>
        <taxon>Negativicutes</taxon>
        <taxon>Acidaminococcales</taxon>
        <taxon>Acidaminococcaceae</taxon>
        <taxon>Acidaminococcus</taxon>
    </lineage>
</organism>
<dbReference type="GO" id="GO:0016020">
    <property type="term" value="C:membrane"/>
    <property type="evidence" value="ECO:0007669"/>
    <property type="project" value="InterPro"/>
</dbReference>
<dbReference type="InterPro" id="IPR008258">
    <property type="entry name" value="Transglycosylase_SLT_dom_1"/>
</dbReference>
<keyword evidence="2" id="KW-0472">Membrane</keyword>
<reference evidence="4 5" key="1">
    <citation type="submission" date="2019-08" db="EMBL/GenBank/DDBJ databases">
        <title>In-depth cultivation of the pig gut microbiome towards novel bacterial diversity and tailored functional studies.</title>
        <authorList>
            <person name="Wylensek D."/>
            <person name="Hitch T.C.A."/>
            <person name="Clavel T."/>
        </authorList>
    </citation>
    <scope>NUCLEOTIDE SEQUENCE [LARGE SCALE GENOMIC DNA]</scope>
    <source>
        <strain evidence="4 5">WCA-389-WT-5B</strain>
    </source>
</reference>
<protein>
    <submittedName>
        <fullName evidence="4">Lytic transglycosylase domain-containing protein</fullName>
    </submittedName>
</protein>
<dbReference type="EMBL" id="VULN01000003">
    <property type="protein sequence ID" value="MSS81540.1"/>
    <property type="molecule type" value="Genomic_DNA"/>
</dbReference>
<feature type="domain" description="Transglycosylase SLT" evidence="3">
    <location>
        <begin position="52"/>
        <end position="159"/>
    </location>
</feature>
<accession>A0A6N7VKG3</accession>
<evidence type="ECO:0000256" key="2">
    <source>
        <dbReference type="SAM" id="Phobius"/>
    </source>
</evidence>
<evidence type="ECO:0000256" key="1">
    <source>
        <dbReference type="ARBA" id="ARBA00007734"/>
    </source>
</evidence>
<dbReference type="InterPro" id="IPR000189">
    <property type="entry name" value="Transglyc_AS"/>
</dbReference>
<sequence length="199" mass="23215">MERKRKTKRPGCLPVVLVFLLLMVAGYFGWKTDTAQRKFVYNWPYAREIHLYSAQYRVDPFLAVAVIKNESNFKPEAQSKAGAMGLMQITPETGAWIAKCTDFPNFRDSMLLKPELNIKFGCWYLAELESEFHGNEVLMLAAYNAGRGTVKEWMKDYGWDYDFNNPAQIPFSDTRAYVQKVLNDRDNYQNLYKKTLKNY</sequence>
<feature type="transmembrane region" description="Helical" evidence="2">
    <location>
        <begin position="12"/>
        <end position="30"/>
    </location>
</feature>
<dbReference type="PANTHER" id="PTHR37423">
    <property type="entry name" value="SOLUBLE LYTIC MUREIN TRANSGLYCOSYLASE-RELATED"/>
    <property type="match status" value="1"/>
</dbReference>
<comment type="caution">
    <text evidence="4">The sequence shown here is derived from an EMBL/GenBank/DDBJ whole genome shotgun (WGS) entry which is preliminary data.</text>
</comment>
<dbReference type="Pfam" id="PF01464">
    <property type="entry name" value="SLT"/>
    <property type="match status" value="1"/>
</dbReference>